<keyword evidence="1" id="KW-0547">Nucleotide-binding</keyword>
<dbReference type="GO" id="GO:0005524">
    <property type="term" value="F:ATP binding"/>
    <property type="evidence" value="ECO:0007669"/>
    <property type="project" value="UniProtKB-KW"/>
</dbReference>
<dbReference type="GO" id="GO:0005886">
    <property type="term" value="C:plasma membrane"/>
    <property type="evidence" value="ECO:0007669"/>
    <property type="project" value="TreeGrafter"/>
</dbReference>
<organism evidence="3 4">
    <name type="scientific">Ensete ventricosum</name>
    <name type="common">Abyssinian banana</name>
    <name type="synonym">Musa ensete</name>
    <dbReference type="NCBI Taxonomy" id="4639"/>
    <lineage>
        <taxon>Eukaryota</taxon>
        <taxon>Viridiplantae</taxon>
        <taxon>Streptophyta</taxon>
        <taxon>Embryophyta</taxon>
        <taxon>Tracheophyta</taxon>
        <taxon>Spermatophyta</taxon>
        <taxon>Magnoliopsida</taxon>
        <taxon>Liliopsida</taxon>
        <taxon>Zingiberales</taxon>
        <taxon>Musaceae</taxon>
        <taxon>Ensete</taxon>
    </lineage>
</organism>
<proteinExistence type="predicted"/>
<reference evidence="3 4" key="1">
    <citation type="journal article" date="2014" name="Agronomy (Basel)">
        <title>A Draft Genome Sequence for Ensete ventricosum, the Drought-Tolerant Tree Against Hunger.</title>
        <authorList>
            <person name="Harrison J."/>
            <person name="Moore K.A."/>
            <person name="Paszkiewicz K."/>
            <person name="Jones T."/>
            <person name="Grant M."/>
            <person name="Ambacheew D."/>
            <person name="Muzemil S."/>
            <person name="Studholme D.J."/>
        </authorList>
    </citation>
    <scope>NUCLEOTIDE SEQUENCE [LARGE SCALE GENOMIC DNA]</scope>
</reference>
<dbReference type="InterPro" id="IPR045274">
    <property type="entry name" value="WAK-like"/>
</dbReference>
<dbReference type="PANTHER" id="PTHR27005">
    <property type="entry name" value="WALL-ASSOCIATED RECEPTOR KINASE-LIKE 21"/>
    <property type="match status" value="1"/>
</dbReference>
<dbReference type="Gene3D" id="1.10.510.10">
    <property type="entry name" value="Transferase(Phosphotransferase) domain 1"/>
    <property type="match status" value="1"/>
</dbReference>
<evidence type="ECO:0000313" key="4">
    <source>
        <dbReference type="Proteomes" id="UP000287651"/>
    </source>
</evidence>
<comment type="caution">
    <text evidence="3">The sequence shown here is derived from an EMBL/GenBank/DDBJ whole genome shotgun (WGS) entry which is preliminary data.</text>
</comment>
<dbReference type="Proteomes" id="UP000287651">
    <property type="component" value="Unassembled WGS sequence"/>
</dbReference>
<name>A0A426Z2S6_ENSVE</name>
<evidence type="ECO:0000256" key="2">
    <source>
        <dbReference type="ARBA" id="ARBA00022840"/>
    </source>
</evidence>
<dbReference type="GO" id="GO:0007166">
    <property type="term" value="P:cell surface receptor signaling pathway"/>
    <property type="evidence" value="ECO:0007669"/>
    <property type="project" value="InterPro"/>
</dbReference>
<accession>A0A426Z2S6</accession>
<dbReference type="PANTHER" id="PTHR27005:SF479">
    <property type="entry name" value="OS06G0706600 PROTEIN"/>
    <property type="match status" value="1"/>
</dbReference>
<evidence type="ECO:0000256" key="1">
    <source>
        <dbReference type="ARBA" id="ARBA00022741"/>
    </source>
</evidence>
<sequence length="88" mass="10340">MEILDDQVRNEGDMELIQEMSSLAEQCLNFRGDERPTMKEVAEELGRLRKFKQHPWRRRKDDIALSILALVYARPPVPWELQESNNAS</sequence>
<keyword evidence="2" id="KW-0067">ATP-binding</keyword>
<gene>
    <name evidence="3" type="ORF">B296_00015905</name>
</gene>
<evidence type="ECO:0000313" key="3">
    <source>
        <dbReference type="EMBL" id="RRT58279.1"/>
    </source>
</evidence>
<evidence type="ECO:0008006" key="5">
    <source>
        <dbReference type="Google" id="ProtNLM"/>
    </source>
</evidence>
<dbReference type="AlphaFoldDB" id="A0A426Z2S6"/>
<protein>
    <recommendedName>
        <fullName evidence="5">Serine-threonine/tyrosine-protein kinase catalytic domain-containing protein</fullName>
    </recommendedName>
</protein>
<dbReference type="GO" id="GO:0004674">
    <property type="term" value="F:protein serine/threonine kinase activity"/>
    <property type="evidence" value="ECO:0007669"/>
    <property type="project" value="TreeGrafter"/>
</dbReference>
<dbReference type="EMBL" id="AMZH03008763">
    <property type="protein sequence ID" value="RRT58279.1"/>
    <property type="molecule type" value="Genomic_DNA"/>
</dbReference>